<feature type="region of interest" description="Disordered" evidence="1">
    <location>
        <begin position="1"/>
        <end position="34"/>
    </location>
</feature>
<proteinExistence type="predicted"/>
<feature type="transmembrane region" description="Helical" evidence="2">
    <location>
        <begin position="56"/>
        <end position="77"/>
    </location>
</feature>
<feature type="transmembrane region" description="Helical" evidence="2">
    <location>
        <begin position="146"/>
        <end position="170"/>
    </location>
</feature>
<keyword evidence="2" id="KW-0472">Membrane</keyword>
<dbReference type="EMBL" id="FOKG01000006">
    <property type="protein sequence ID" value="SFB19558.1"/>
    <property type="molecule type" value="Genomic_DNA"/>
</dbReference>
<keyword evidence="2" id="KW-0812">Transmembrane</keyword>
<dbReference type="STRING" id="490629.SAMN05216266_10645"/>
<feature type="compositionally biased region" description="Basic and acidic residues" evidence="1">
    <location>
        <begin position="1"/>
        <end position="16"/>
    </location>
</feature>
<evidence type="ECO:0000313" key="5">
    <source>
        <dbReference type="Proteomes" id="UP000243799"/>
    </source>
</evidence>
<dbReference type="Pfam" id="PF03779">
    <property type="entry name" value="SPW"/>
    <property type="match status" value="1"/>
</dbReference>
<evidence type="ECO:0000259" key="3">
    <source>
        <dbReference type="Pfam" id="PF03779"/>
    </source>
</evidence>
<dbReference type="InterPro" id="IPR005530">
    <property type="entry name" value="SPW"/>
</dbReference>
<evidence type="ECO:0000313" key="4">
    <source>
        <dbReference type="EMBL" id="SFB19558.1"/>
    </source>
</evidence>
<sequence length="182" mass="19151">MSGPHEYPEQYAKDVPDGCSLGQGKLSESPPWAPEDAPYAYSPPPMFEPRPESFGASLPSGLAFLAGVWLASAPFALDYAGTGAGRPGYWNDVVLGVAIALLALVRTVSPRQVPWFSLVNAVLGGWLVAAPFVLGYNEGQDASRAVVNDVVVGIVVLALAVISAAITFAMRRRENEGAAHGR</sequence>
<evidence type="ECO:0000256" key="1">
    <source>
        <dbReference type="SAM" id="MobiDB-lite"/>
    </source>
</evidence>
<protein>
    <submittedName>
        <fullName evidence="4">SPW repeat-containing protein</fullName>
    </submittedName>
</protein>
<dbReference type="Proteomes" id="UP000243799">
    <property type="component" value="Unassembled WGS sequence"/>
</dbReference>
<reference evidence="5" key="1">
    <citation type="submission" date="2016-10" db="EMBL/GenBank/DDBJ databases">
        <authorList>
            <person name="Varghese N."/>
            <person name="Submissions S."/>
        </authorList>
    </citation>
    <scope>NUCLEOTIDE SEQUENCE [LARGE SCALE GENOMIC DNA]</scope>
    <source>
        <strain evidence="5">CGMCC 4.3568</strain>
    </source>
</reference>
<keyword evidence="2" id="KW-1133">Transmembrane helix</keyword>
<feature type="transmembrane region" description="Helical" evidence="2">
    <location>
        <begin position="115"/>
        <end position="134"/>
    </location>
</feature>
<accession>A0A1I0Z537</accession>
<name>A0A1I0Z537_9PSEU</name>
<dbReference type="RefSeq" id="WP_091672800.1">
    <property type="nucleotide sequence ID" value="NZ_FOKG01000006.1"/>
</dbReference>
<dbReference type="AlphaFoldDB" id="A0A1I0Z537"/>
<feature type="transmembrane region" description="Helical" evidence="2">
    <location>
        <begin position="89"/>
        <end position="108"/>
    </location>
</feature>
<dbReference type="OrthoDB" id="3693479at2"/>
<evidence type="ECO:0000256" key="2">
    <source>
        <dbReference type="SAM" id="Phobius"/>
    </source>
</evidence>
<organism evidence="4 5">
    <name type="scientific">Amycolatopsis marina</name>
    <dbReference type="NCBI Taxonomy" id="490629"/>
    <lineage>
        <taxon>Bacteria</taxon>
        <taxon>Bacillati</taxon>
        <taxon>Actinomycetota</taxon>
        <taxon>Actinomycetes</taxon>
        <taxon>Pseudonocardiales</taxon>
        <taxon>Pseudonocardiaceae</taxon>
        <taxon>Amycolatopsis</taxon>
    </lineage>
</organism>
<gene>
    <name evidence="4" type="ORF">SAMN05216266_10645</name>
</gene>
<feature type="domain" description="SPW repeat-containing integral membrane" evidence="3">
    <location>
        <begin position="60"/>
        <end position="161"/>
    </location>
</feature>
<keyword evidence="5" id="KW-1185">Reference proteome</keyword>